<dbReference type="InterPro" id="IPR043923">
    <property type="entry name" value="DUF5774"/>
</dbReference>
<dbReference type="RefSeq" id="YP_003406864.1">
    <property type="nucleotide sequence ID" value="NC_013756.1"/>
</dbReference>
<protein>
    <submittedName>
        <fullName evidence="1">Uncharacterized protein</fullName>
    </submittedName>
</protein>
<reference evidence="1 2" key="1">
    <citation type="journal article" date="2009" name="Proc. Natl. Acad. Sci. U.S.A.">
        <title>Giant Marseillevirus highlights the role of amoebae as a melting pot in emergence of chimeric microorganisms.</title>
        <authorList>
            <person name="Boyer M."/>
            <person name="Yutin N."/>
            <person name="Pagnier I."/>
            <person name="Barrassi L."/>
            <person name="Fournous G."/>
            <person name="Espinosa L."/>
            <person name="Robert C."/>
            <person name="Azza S."/>
            <person name="Sun S."/>
            <person name="Rossmann M.G."/>
            <person name="Suzan-Monti M."/>
            <person name="La Scola B."/>
            <person name="Koonin E.V."/>
            <person name="Raoult D."/>
        </authorList>
    </citation>
    <scope>NUCLEOTIDE SEQUENCE [LARGE SCALE GENOMIC DNA]</scope>
    <source>
        <strain evidence="1 2">T19</strain>
    </source>
</reference>
<dbReference type="GeneID" id="8746354"/>
<organism evidence="1 2">
    <name type="scientific">Marseillevirus marseillevirus</name>
    <name type="common">GBM</name>
    <dbReference type="NCBI Taxonomy" id="694581"/>
    <lineage>
        <taxon>Viruses</taxon>
        <taxon>Varidnaviria</taxon>
        <taxon>Bamfordvirae</taxon>
        <taxon>Nucleocytoviricota</taxon>
        <taxon>Megaviricetes</taxon>
        <taxon>Pimascovirales</taxon>
        <taxon>Pimascovirales incertae sedis</taxon>
        <taxon>Marseilleviridae</taxon>
        <taxon>Marseillevirus</taxon>
        <taxon>Marseillevirus massiliense</taxon>
    </lineage>
</organism>
<dbReference type="EMBL" id="GU071086">
    <property type="protein sequence ID" value="ADB03902.1"/>
    <property type="molecule type" value="Genomic_DNA"/>
</dbReference>
<organismHost>
    <name type="scientific">Acanthamoeba</name>
    <dbReference type="NCBI Taxonomy" id="5754"/>
</organismHost>
<dbReference type="OrthoDB" id="24357at10239"/>
<evidence type="ECO:0000313" key="1">
    <source>
        <dbReference type="EMBL" id="ADB03902.1"/>
    </source>
</evidence>
<gene>
    <name evidence="1" type="ORF">MAR_ORF117</name>
</gene>
<name>D2XAC5_GBMV</name>
<dbReference type="Pfam" id="PF19083">
    <property type="entry name" value="DUF5774"/>
    <property type="match status" value="1"/>
</dbReference>
<proteinExistence type="predicted"/>
<sequence>MGNSKSKTRMSENFVVYRKYRTSPLLKQKLCEAQYGLLFEGAEMFWVEITQSLHLPIIFLKETTKEEAEQMLKTLLNIHSEQNGYFVSGVSIKNWDELKEDDFIVFQKYWRDDMFVMCCM</sequence>
<keyword evidence="2" id="KW-1185">Reference proteome</keyword>
<dbReference type="Proteomes" id="UP000029780">
    <property type="component" value="Segment"/>
</dbReference>
<accession>D2XAC5</accession>
<evidence type="ECO:0000313" key="2">
    <source>
        <dbReference type="Proteomes" id="UP000029780"/>
    </source>
</evidence>
<dbReference type="KEGG" id="vg:8746354"/>